<reference evidence="1" key="1">
    <citation type="journal article" date="2018" name="Genome Announc.">
        <title>Ignatzschineria cameli sp. nov., isolated from necrotic foot tissue of dromedaries (Camelus dromedarius) and associated maggots (Wohlfahrtia species) in Dubai.</title>
        <authorList>
            <person name="Tsang C.C."/>
            <person name="Tang J.Y."/>
            <person name="Fong J.Y."/>
            <person name="Kinne J."/>
            <person name="Lee H.H."/>
            <person name="Joseph M."/>
            <person name="Jose S."/>
            <person name="Schuster R.K."/>
            <person name="Tang Y."/>
            <person name="Sivakumar S."/>
            <person name="Chen J.H."/>
            <person name="Teng J.L."/>
            <person name="Lau S.K."/>
            <person name="Wernery U."/>
            <person name="Woo P.C."/>
        </authorList>
    </citation>
    <scope>NUCLEOTIDE SEQUENCE</scope>
    <source>
        <strain evidence="1">UAE-HKU57</strain>
        <strain evidence="2">UAE-HKU58</strain>
    </source>
</reference>
<dbReference type="Proteomes" id="UP000245059">
    <property type="component" value="Unassembled WGS sequence"/>
</dbReference>
<organism evidence="1 3">
    <name type="scientific">Ignatzschineria cameli</name>
    <dbReference type="NCBI Taxonomy" id="2182793"/>
    <lineage>
        <taxon>Bacteria</taxon>
        <taxon>Pseudomonadati</taxon>
        <taxon>Pseudomonadota</taxon>
        <taxon>Gammaproteobacteria</taxon>
        <taxon>Cardiobacteriales</taxon>
        <taxon>Ignatzschineriaceae</taxon>
        <taxon>Ignatzschineria</taxon>
    </lineage>
</organism>
<sequence length="77" mass="8967">MWLNYLRKRGTINVSRKIEQVVGLFTALWVSANSKEKVPLSNYMPYEMSNERESQARPKSQAEKIKNFFNKIGTANE</sequence>
<keyword evidence="4" id="KW-1185">Reference proteome</keyword>
<dbReference type="EMBL" id="QEWW01000004">
    <property type="protein sequence ID" value="PWD85799.1"/>
    <property type="molecule type" value="Genomic_DNA"/>
</dbReference>
<reference evidence="3 4" key="2">
    <citation type="submission" date="2018-05" db="EMBL/GenBank/DDBJ databases">
        <title>Ignatzschineria dubaiensis sp. nov., isolated from necrotic foot tissues of dromedaries (Camelus dromedarius) and associated maggots in Dubai, United Arab Emirates.</title>
        <authorList>
            <person name="Tsang C.C."/>
            <person name="Tang J.Y.M."/>
            <person name="Fong J.Y.H."/>
            <person name="Kinne J."/>
            <person name="Lee H.H."/>
            <person name="Joseph M."/>
            <person name="Jose S."/>
            <person name="Schuster R.K."/>
            <person name="Tang Y."/>
            <person name="Sivakumar S."/>
            <person name="Chen J.H.K."/>
            <person name="Teng J.L.L."/>
            <person name="Lau S.K.P."/>
            <person name="Wernery U."/>
            <person name="Woo P.C.Y."/>
        </authorList>
    </citation>
    <scope>NUCLEOTIDE SEQUENCE [LARGE SCALE GENOMIC DNA]</scope>
    <source>
        <strain evidence="3">UAE-HKU57</strain>
        <strain evidence="4">UAE-HKU58</strain>
    </source>
</reference>
<dbReference type="Proteomes" id="UP000245217">
    <property type="component" value="Unassembled WGS sequence"/>
</dbReference>
<evidence type="ECO:0000313" key="4">
    <source>
        <dbReference type="Proteomes" id="UP000245217"/>
    </source>
</evidence>
<proteinExistence type="predicted"/>
<dbReference type="EMBL" id="QEWV01000005">
    <property type="protein sequence ID" value="PWD91687.1"/>
    <property type="molecule type" value="Genomic_DNA"/>
</dbReference>
<dbReference type="RefSeq" id="WP_109201818.1">
    <property type="nucleotide sequence ID" value="NZ_QEWS01000005.1"/>
</dbReference>
<evidence type="ECO:0000313" key="1">
    <source>
        <dbReference type="EMBL" id="PWD85799.1"/>
    </source>
</evidence>
<comment type="caution">
    <text evidence="1">The sequence shown here is derived from an EMBL/GenBank/DDBJ whole genome shotgun (WGS) entry which is preliminary data.</text>
</comment>
<evidence type="ECO:0000313" key="2">
    <source>
        <dbReference type="EMBL" id="PWD91687.1"/>
    </source>
</evidence>
<gene>
    <name evidence="1" type="ORF">DC077_07125</name>
    <name evidence="2" type="ORF">DC078_06745</name>
</gene>
<evidence type="ECO:0000313" key="3">
    <source>
        <dbReference type="Proteomes" id="UP000245059"/>
    </source>
</evidence>
<dbReference type="AlphaFoldDB" id="A0A2U2AQA7"/>
<name>A0A2U2AQA7_9GAMM</name>
<accession>A0A2U2AQA7</accession>
<protein>
    <submittedName>
        <fullName evidence="1">Uncharacterized protein</fullName>
    </submittedName>
</protein>